<gene>
    <name evidence="2" type="ORF">GOP47_0012816</name>
</gene>
<comment type="caution">
    <text evidence="2">The sequence shown here is derived from an EMBL/GenBank/DDBJ whole genome shotgun (WGS) entry which is preliminary data.</text>
</comment>
<dbReference type="AlphaFoldDB" id="A0A9D4URS8"/>
<name>A0A9D4URS8_ADICA</name>
<evidence type="ECO:0000313" key="2">
    <source>
        <dbReference type="EMBL" id="KAI5072710.1"/>
    </source>
</evidence>
<dbReference type="Proteomes" id="UP000886520">
    <property type="component" value="Chromosome 12"/>
</dbReference>
<dbReference type="EMBL" id="JABFUD020000012">
    <property type="protein sequence ID" value="KAI5072710.1"/>
    <property type="molecule type" value="Genomic_DNA"/>
</dbReference>
<sequence length="149" mass="16742">MPEKQKKSESLAHTPIAESSKAREDTAAVPLIFHTPPAVVLPSMQTFGQGLDFFASHITMMTEGMKYQARHLEQETATKILQLEKALQEVAQLKEQSYKVIELKHGIQNIPLSSIEKEKKAQFKAALKLMAGRRLERCPLNWTDETPSA</sequence>
<organism evidence="2 3">
    <name type="scientific">Adiantum capillus-veneris</name>
    <name type="common">Maidenhair fern</name>
    <dbReference type="NCBI Taxonomy" id="13818"/>
    <lineage>
        <taxon>Eukaryota</taxon>
        <taxon>Viridiplantae</taxon>
        <taxon>Streptophyta</taxon>
        <taxon>Embryophyta</taxon>
        <taxon>Tracheophyta</taxon>
        <taxon>Polypodiopsida</taxon>
        <taxon>Polypodiidae</taxon>
        <taxon>Polypodiales</taxon>
        <taxon>Pteridineae</taxon>
        <taxon>Pteridaceae</taxon>
        <taxon>Vittarioideae</taxon>
        <taxon>Adiantum</taxon>
    </lineage>
</organism>
<evidence type="ECO:0000313" key="3">
    <source>
        <dbReference type="Proteomes" id="UP000886520"/>
    </source>
</evidence>
<feature type="region of interest" description="Disordered" evidence="1">
    <location>
        <begin position="1"/>
        <end position="22"/>
    </location>
</feature>
<reference evidence="2" key="1">
    <citation type="submission" date="2021-01" db="EMBL/GenBank/DDBJ databases">
        <title>Adiantum capillus-veneris genome.</title>
        <authorList>
            <person name="Fang Y."/>
            <person name="Liao Q."/>
        </authorList>
    </citation>
    <scope>NUCLEOTIDE SEQUENCE</scope>
    <source>
        <strain evidence="2">H3</strain>
        <tissue evidence="2">Leaf</tissue>
    </source>
</reference>
<evidence type="ECO:0000256" key="1">
    <source>
        <dbReference type="SAM" id="MobiDB-lite"/>
    </source>
</evidence>
<proteinExistence type="predicted"/>
<feature type="compositionally biased region" description="Basic and acidic residues" evidence="1">
    <location>
        <begin position="1"/>
        <end position="10"/>
    </location>
</feature>
<protein>
    <submittedName>
        <fullName evidence="2">Uncharacterized protein</fullName>
    </submittedName>
</protein>
<keyword evidence="3" id="KW-1185">Reference proteome</keyword>
<accession>A0A9D4URS8</accession>